<evidence type="ECO:0000313" key="1">
    <source>
        <dbReference type="EMBL" id="KKN41463.1"/>
    </source>
</evidence>
<name>A0A0F9TJ35_9ZZZZ</name>
<comment type="caution">
    <text evidence="1">The sequence shown here is derived from an EMBL/GenBank/DDBJ whole genome shotgun (WGS) entry which is preliminary data.</text>
</comment>
<organism evidence="1">
    <name type="scientific">marine sediment metagenome</name>
    <dbReference type="NCBI Taxonomy" id="412755"/>
    <lineage>
        <taxon>unclassified sequences</taxon>
        <taxon>metagenomes</taxon>
        <taxon>ecological metagenomes</taxon>
    </lineage>
</organism>
<gene>
    <name evidence="1" type="ORF">LCGC14_0723340</name>
</gene>
<proteinExistence type="predicted"/>
<dbReference type="EMBL" id="LAZR01001646">
    <property type="protein sequence ID" value="KKN41463.1"/>
    <property type="molecule type" value="Genomic_DNA"/>
</dbReference>
<dbReference type="AlphaFoldDB" id="A0A0F9TJ35"/>
<accession>A0A0F9TJ35</accession>
<reference evidence="1" key="1">
    <citation type="journal article" date="2015" name="Nature">
        <title>Complex archaea that bridge the gap between prokaryotes and eukaryotes.</title>
        <authorList>
            <person name="Spang A."/>
            <person name="Saw J.H."/>
            <person name="Jorgensen S.L."/>
            <person name="Zaremba-Niedzwiedzka K."/>
            <person name="Martijn J."/>
            <person name="Lind A.E."/>
            <person name="van Eijk R."/>
            <person name="Schleper C."/>
            <person name="Guy L."/>
            <person name="Ettema T.J."/>
        </authorList>
    </citation>
    <scope>NUCLEOTIDE SEQUENCE</scope>
</reference>
<sequence length="173" mass="18718">MSAQTPISACRGASGLGDGVDQAIWLQRVVENDKADPGRTIWAEGRYIEAPDRKVGIVRTAAPMSGQYVPSPVGGDLGAQTFPPWLWTYSTPEKREESEPVAPVLFIVPKNTQTYTAQELAAIWSCSRRTVLRRLEGLPHERVGAGTASRPYRYVFPEAGDVPPEGRGGPGKG</sequence>
<protein>
    <submittedName>
        <fullName evidence="1">Uncharacterized protein</fullName>
    </submittedName>
</protein>